<feature type="region of interest" description="Disordered" evidence="1">
    <location>
        <begin position="235"/>
        <end position="254"/>
    </location>
</feature>
<dbReference type="GeneID" id="115728160"/>
<dbReference type="Pfam" id="PF03732">
    <property type="entry name" value="Retrotrans_gag"/>
    <property type="match status" value="1"/>
</dbReference>
<dbReference type="InterPro" id="IPR032567">
    <property type="entry name" value="RTL1-rel"/>
</dbReference>
<dbReference type="Proteomes" id="UP000827889">
    <property type="component" value="Chromosome 2"/>
</dbReference>
<dbReference type="SUPFAM" id="SSF50630">
    <property type="entry name" value="Acid proteases"/>
    <property type="match status" value="1"/>
</dbReference>
<dbReference type="GO" id="GO:0003676">
    <property type="term" value="F:nucleic acid binding"/>
    <property type="evidence" value="ECO:0007669"/>
    <property type="project" value="InterPro"/>
</dbReference>
<dbReference type="RefSeq" id="XP_030514353.2">
    <property type="nucleotide sequence ID" value="XM_030658493.2"/>
</dbReference>
<accession>A0A8B8MW71</accession>
<proteinExistence type="predicted"/>
<dbReference type="PANTHER" id="PTHR15503">
    <property type="entry name" value="LDOC1 RELATED"/>
    <property type="match status" value="1"/>
</dbReference>
<gene>
    <name evidence="4" type="primary">LOC115728160</name>
</gene>
<dbReference type="SUPFAM" id="SSF56672">
    <property type="entry name" value="DNA/RNA polymerases"/>
    <property type="match status" value="1"/>
</dbReference>
<reference evidence="3" key="1">
    <citation type="submission" date="2025-05" db="UniProtKB">
        <authorList>
            <consortium name="RefSeq"/>
        </authorList>
    </citation>
    <scope>NUCLEOTIDE SEQUENCE [LARGE SCALE GENOMIC DNA]</scope>
</reference>
<name>A0A8B8MW71_9MYRT</name>
<dbReference type="AlphaFoldDB" id="A0A8B8MW71"/>
<dbReference type="KEGG" id="rarg:115728160"/>
<dbReference type="InterPro" id="IPR005162">
    <property type="entry name" value="Retrotrans_gag_dom"/>
</dbReference>
<evidence type="ECO:0000313" key="4">
    <source>
        <dbReference type="RefSeq" id="XP_030514353.2"/>
    </source>
</evidence>
<evidence type="ECO:0000256" key="1">
    <source>
        <dbReference type="SAM" id="MobiDB-lite"/>
    </source>
</evidence>
<dbReference type="CDD" id="cd00303">
    <property type="entry name" value="retropepsin_like"/>
    <property type="match status" value="1"/>
</dbReference>
<organism evidence="3 4">
    <name type="scientific">Rhodamnia argentea</name>
    <dbReference type="NCBI Taxonomy" id="178133"/>
    <lineage>
        <taxon>Eukaryota</taxon>
        <taxon>Viridiplantae</taxon>
        <taxon>Streptophyta</taxon>
        <taxon>Embryophyta</taxon>
        <taxon>Tracheophyta</taxon>
        <taxon>Spermatophyta</taxon>
        <taxon>Magnoliopsida</taxon>
        <taxon>eudicotyledons</taxon>
        <taxon>Gunneridae</taxon>
        <taxon>Pentapetalae</taxon>
        <taxon>rosids</taxon>
        <taxon>malvids</taxon>
        <taxon>Myrtales</taxon>
        <taxon>Myrtaceae</taxon>
        <taxon>Myrtoideae</taxon>
        <taxon>Myrteae</taxon>
        <taxon>Australasian group</taxon>
        <taxon>Rhodamnia</taxon>
    </lineage>
</organism>
<dbReference type="Pfam" id="PF08284">
    <property type="entry name" value="RVP_2"/>
    <property type="match status" value="1"/>
</dbReference>
<dbReference type="Gene3D" id="2.40.70.10">
    <property type="entry name" value="Acid Proteases"/>
    <property type="match status" value="1"/>
</dbReference>
<keyword evidence="3" id="KW-1185">Reference proteome</keyword>
<dbReference type="PANTHER" id="PTHR15503:SF45">
    <property type="entry name" value="RNA-DIRECTED DNA POLYMERASE HOMOLOG"/>
    <property type="match status" value="1"/>
</dbReference>
<protein>
    <submittedName>
        <fullName evidence="4">Uncharacterized protein LOC115728160</fullName>
    </submittedName>
</protein>
<dbReference type="GO" id="GO:0008270">
    <property type="term" value="F:zinc ion binding"/>
    <property type="evidence" value="ECO:0007669"/>
    <property type="project" value="UniProtKB-KW"/>
</dbReference>
<dbReference type="Gene3D" id="3.10.10.10">
    <property type="entry name" value="HIV Type 1 Reverse Transcriptase, subunit A, domain 1"/>
    <property type="match status" value="1"/>
</dbReference>
<sequence length="496" mass="56158">MSGARAPPPGAATNDPRVDGILEAPTQVGALIAQRAQQHAAVNAGGGERHTQGLVEQFLKLKPSKFTGTGKPEEAKQWIKEMEKIFGLLNCTEVDKMTPVEYRMDGNAMYWWQAMKDAIFPTGSVIVGENFVTAFYEKYFSSCARDRKLTKFVELKQSERTVDEYEAKFSELSRFASRPVEHLEAKAKRFLKGLKPEIQKQLAPFGPMTYGEISSKVQYVEQEMMGDEIEPKAPVTQDNEKYGKRPMRSSRPQFNPNKRRFGGNFYRPGGVWIGERKSNSNEACRRCGATHSFISARFVKLHGLKYSRSEISLVVSTPVGDSVLSTLICRNYEIKIEGREQMIDLMVLVMYDFDVIVGMDWLKKQRATVDCHGKLISFSPPNESNFEFRGNGTSLAGAFISIVEARQLLDEGCYGFLAIVNDKKKPEKKFEEILVVKEFPDVFPEELPRLPPEREVEFAIELAPRTEPISKAPYRMAPNELKELKVRLRELLDQGL</sequence>
<evidence type="ECO:0000313" key="3">
    <source>
        <dbReference type="Proteomes" id="UP000827889"/>
    </source>
</evidence>
<dbReference type="InterPro" id="IPR021109">
    <property type="entry name" value="Peptidase_aspartic_dom_sf"/>
</dbReference>
<evidence type="ECO:0000259" key="2">
    <source>
        <dbReference type="Pfam" id="PF03732"/>
    </source>
</evidence>
<feature type="domain" description="Retrotransposon gag" evidence="2">
    <location>
        <begin position="103"/>
        <end position="196"/>
    </location>
</feature>
<dbReference type="InterPro" id="IPR043502">
    <property type="entry name" value="DNA/RNA_pol_sf"/>
</dbReference>
<reference evidence="4" key="2">
    <citation type="submission" date="2025-08" db="UniProtKB">
        <authorList>
            <consortium name="RefSeq"/>
        </authorList>
    </citation>
    <scope>IDENTIFICATION</scope>
    <source>
        <tissue evidence="4">Leaf</tissue>
    </source>
</reference>